<evidence type="ECO:0000313" key="3">
    <source>
        <dbReference type="Proteomes" id="UP000077266"/>
    </source>
</evidence>
<name>A0A165FJL6_EXIGL</name>
<keyword evidence="3" id="KW-1185">Reference proteome</keyword>
<evidence type="ECO:0000313" key="2">
    <source>
        <dbReference type="EMBL" id="KZV89101.1"/>
    </source>
</evidence>
<organism evidence="2 3">
    <name type="scientific">Exidia glandulosa HHB12029</name>
    <dbReference type="NCBI Taxonomy" id="1314781"/>
    <lineage>
        <taxon>Eukaryota</taxon>
        <taxon>Fungi</taxon>
        <taxon>Dikarya</taxon>
        <taxon>Basidiomycota</taxon>
        <taxon>Agaricomycotina</taxon>
        <taxon>Agaricomycetes</taxon>
        <taxon>Auriculariales</taxon>
        <taxon>Exidiaceae</taxon>
        <taxon>Exidia</taxon>
    </lineage>
</organism>
<sequence>MCSTLDVADDEVWRYTWKTIQTRRCASGVGRDAARRHPQGLPNACARTGRRSVNVLDGGLVHGFTDVDCMARAASGSNAALTNCDRRQREERSKSIWMSQTSSARSIAQTETELYVLGQIDNLRDTSATSSAVQRQRRPWRTPNGSGLIRFADGNVEGLLERYTRALR</sequence>
<protein>
    <submittedName>
        <fullName evidence="2">Uncharacterized protein</fullName>
    </submittedName>
</protein>
<dbReference type="AlphaFoldDB" id="A0A165FJL6"/>
<dbReference type="InParanoid" id="A0A165FJL6"/>
<evidence type="ECO:0000256" key="1">
    <source>
        <dbReference type="SAM" id="MobiDB-lite"/>
    </source>
</evidence>
<dbReference type="Proteomes" id="UP000077266">
    <property type="component" value="Unassembled WGS sequence"/>
</dbReference>
<dbReference type="EMBL" id="KV426081">
    <property type="protein sequence ID" value="KZV89101.1"/>
    <property type="molecule type" value="Genomic_DNA"/>
</dbReference>
<gene>
    <name evidence="2" type="ORF">EXIGLDRAFT_159220</name>
</gene>
<reference evidence="2 3" key="1">
    <citation type="journal article" date="2016" name="Mol. Biol. Evol.">
        <title>Comparative Genomics of Early-Diverging Mushroom-Forming Fungi Provides Insights into the Origins of Lignocellulose Decay Capabilities.</title>
        <authorList>
            <person name="Nagy L.G."/>
            <person name="Riley R."/>
            <person name="Tritt A."/>
            <person name="Adam C."/>
            <person name="Daum C."/>
            <person name="Floudas D."/>
            <person name="Sun H."/>
            <person name="Yadav J.S."/>
            <person name="Pangilinan J."/>
            <person name="Larsson K.H."/>
            <person name="Matsuura K."/>
            <person name="Barry K."/>
            <person name="Labutti K."/>
            <person name="Kuo R."/>
            <person name="Ohm R.A."/>
            <person name="Bhattacharya S.S."/>
            <person name="Shirouzu T."/>
            <person name="Yoshinaga Y."/>
            <person name="Martin F.M."/>
            <person name="Grigoriev I.V."/>
            <person name="Hibbett D.S."/>
        </authorList>
    </citation>
    <scope>NUCLEOTIDE SEQUENCE [LARGE SCALE GENOMIC DNA]</scope>
    <source>
        <strain evidence="2 3">HHB12029</strain>
    </source>
</reference>
<proteinExistence type="predicted"/>
<accession>A0A165FJL6</accession>
<feature type="region of interest" description="Disordered" evidence="1">
    <location>
        <begin position="127"/>
        <end position="146"/>
    </location>
</feature>